<reference evidence="3" key="1">
    <citation type="submission" date="2017-02" db="EMBL/GenBank/DDBJ databases">
        <authorList>
            <person name="Varghese N."/>
            <person name="Submissions S."/>
        </authorList>
    </citation>
    <scope>NUCLEOTIDE SEQUENCE [LARGE SCALE GENOMIC DNA]</scope>
    <source>
        <strain evidence="3">DSM 24091</strain>
    </source>
</reference>
<accession>A0A1T5BI91</accession>
<sequence>MKKLLLALIYTIVTIGAIGQTDPAAKKMLNEVSKRYDSYKTIRSEFDLTVQDAEKKSYNSSGTMYFNKPKKQYAIRLPEQEIISDGNTIWNISKDIKEVQITNAEHDDNTIGPNNLFSFYKNGYKYVSMSDDKLTKNGTSETLRVVELSPIDTKTNYFKIKLRINKNNHIHDVTIFDKSGNRFTYTIKTLYLGQKFADSTFSFTKDKYKDYEIVDLR</sequence>
<dbReference type="Proteomes" id="UP000190150">
    <property type="component" value="Unassembled WGS sequence"/>
</dbReference>
<proteinExistence type="predicted"/>
<dbReference type="EMBL" id="FUZF01000002">
    <property type="protein sequence ID" value="SKB46966.1"/>
    <property type="molecule type" value="Genomic_DNA"/>
</dbReference>
<dbReference type="AlphaFoldDB" id="A0A1T5BI91"/>
<dbReference type="STRING" id="1513896.SAMN05660841_00710"/>
<dbReference type="PANTHER" id="PTHR35869:SF1">
    <property type="entry name" value="OUTER-MEMBRANE LIPOPROTEIN CARRIER PROTEIN"/>
    <property type="match status" value="1"/>
</dbReference>
<evidence type="ECO:0000313" key="2">
    <source>
        <dbReference type="EMBL" id="SKB46966.1"/>
    </source>
</evidence>
<evidence type="ECO:0000256" key="1">
    <source>
        <dbReference type="ARBA" id="ARBA00022729"/>
    </source>
</evidence>
<dbReference type="Pfam" id="PF03548">
    <property type="entry name" value="LolA"/>
    <property type="match status" value="1"/>
</dbReference>
<dbReference type="Gene3D" id="2.50.20.10">
    <property type="entry name" value="Lipoprotein localisation LolA/LolB/LppX"/>
    <property type="match status" value="1"/>
</dbReference>
<organism evidence="2 3">
    <name type="scientific">Sphingobacterium nematocida</name>
    <dbReference type="NCBI Taxonomy" id="1513896"/>
    <lineage>
        <taxon>Bacteria</taxon>
        <taxon>Pseudomonadati</taxon>
        <taxon>Bacteroidota</taxon>
        <taxon>Sphingobacteriia</taxon>
        <taxon>Sphingobacteriales</taxon>
        <taxon>Sphingobacteriaceae</taxon>
        <taxon>Sphingobacterium</taxon>
    </lineage>
</organism>
<keyword evidence="2" id="KW-0449">Lipoprotein</keyword>
<dbReference type="OrthoDB" id="9810685at2"/>
<gene>
    <name evidence="2" type="ORF">SAMN05660841_00710</name>
</gene>
<dbReference type="PANTHER" id="PTHR35869">
    <property type="entry name" value="OUTER-MEMBRANE LIPOPROTEIN CARRIER PROTEIN"/>
    <property type="match status" value="1"/>
</dbReference>
<dbReference type="InterPro" id="IPR004564">
    <property type="entry name" value="OM_lipoprot_carrier_LolA-like"/>
</dbReference>
<name>A0A1T5BI91_9SPHI</name>
<dbReference type="RefSeq" id="WP_079641262.1">
    <property type="nucleotide sequence ID" value="NZ_FUZF01000002.1"/>
</dbReference>
<evidence type="ECO:0000313" key="3">
    <source>
        <dbReference type="Proteomes" id="UP000190150"/>
    </source>
</evidence>
<dbReference type="SUPFAM" id="SSF89392">
    <property type="entry name" value="Prokaryotic lipoproteins and lipoprotein localization factors"/>
    <property type="match status" value="1"/>
</dbReference>
<dbReference type="InterPro" id="IPR029046">
    <property type="entry name" value="LolA/LolB/LppX"/>
</dbReference>
<dbReference type="CDD" id="cd16325">
    <property type="entry name" value="LolA"/>
    <property type="match status" value="1"/>
</dbReference>
<keyword evidence="1" id="KW-0732">Signal</keyword>
<protein>
    <submittedName>
        <fullName evidence="2">Outer membrane lipoprotein-sorting protein</fullName>
    </submittedName>
</protein>
<keyword evidence="3" id="KW-1185">Reference proteome</keyword>